<proteinExistence type="predicted"/>
<keyword evidence="2" id="KW-1185">Reference proteome</keyword>
<accession>A0ABY2NMP3</accession>
<gene>
    <name evidence="1" type="ORF">EHQ95_12520</name>
</gene>
<name>A0ABY2NMP3_9LEPT</name>
<evidence type="ECO:0000313" key="2">
    <source>
        <dbReference type="Proteomes" id="UP000298112"/>
    </source>
</evidence>
<sequence>MRYLVIISILFFTTNCVSSFYSYSIHKNQMDFSSPDNKSPLKKKNILFITDGYLEDLADMLEKRGHSVDRVKIAKENLAMKDKYDTVIILKSDQLDVLNEAYLELPMIFSLGIIPSYAKFDRNYEFIVIQNNTSTEVKYSLTLKKYTGWIMYLVNLIRDEKKSLYLPNTKLNLEISYLVEGM</sequence>
<evidence type="ECO:0000313" key="1">
    <source>
        <dbReference type="EMBL" id="TGM52479.1"/>
    </source>
</evidence>
<dbReference type="Proteomes" id="UP000298112">
    <property type="component" value="Unassembled WGS sequence"/>
</dbReference>
<evidence type="ECO:0008006" key="3">
    <source>
        <dbReference type="Google" id="ProtNLM"/>
    </source>
</evidence>
<protein>
    <recommendedName>
        <fullName evidence="3">Lipoprotein</fullName>
    </recommendedName>
</protein>
<reference evidence="2" key="1">
    <citation type="journal article" date="2019" name="PLoS Negl. Trop. Dis.">
        <title>Revisiting the worldwide diversity of Leptospira species in the environment.</title>
        <authorList>
            <person name="Vincent A.T."/>
            <person name="Schiettekatte O."/>
            <person name="Bourhy P."/>
            <person name="Veyrier F.J."/>
            <person name="Picardeau M."/>
        </authorList>
    </citation>
    <scope>NUCLEOTIDE SEQUENCE [LARGE SCALE GENOMIC DNA]</scope>
    <source>
        <strain evidence="2">201601955</strain>
    </source>
</reference>
<organism evidence="1 2">
    <name type="scientific">Leptospira vanthielii</name>
    <dbReference type="NCBI Taxonomy" id="293085"/>
    <lineage>
        <taxon>Bacteria</taxon>
        <taxon>Pseudomonadati</taxon>
        <taxon>Spirochaetota</taxon>
        <taxon>Spirochaetia</taxon>
        <taxon>Leptospirales</taxon>
        <taxon>Leptospiraceae</taxon>
        <taxon>Leptospira</taxon>
    </lineage>
</organism>
<dbReference type="EMBL" id="RQHF01000028">
    <property type="protein sequence ID" value="TGM52479.1"/>
    <property type="molecule type" value="Genomic_DNA"/>
</dbReference>
<comment type="caution">
    <text evidence="1">The sequence shown here is derived from an EMBL/GenBank/DDBJ whole genome shotgun (WGS) entry which is preliminary data.</text>
</comment>